<sequence>MRPGLLWAGTESGLYISFDDGEYWSQFQQNLPIVPITDLDWKENDLIVATQGRSFWVMDDVTPLHQLSDTMASKSVWLYDSAPIWRTGGSVSLRYWFREAPDSSTTELRILESDGTIIKTFTAEDGAFDIEAGMN</sequence>
<accession>A0A0G8ASF6</accession>
<dbReference type="Proteomes" id="UP000035037">
    <property type="component" value="Unassembled WGS sequence"/>
</dbReference>
<reference evidence="1 2" key="1">
    <citation type="submission" date="2015-02" db="EMBL/GenBank/DDBJ databases">
        <authorList>
            <person name="Slaby B."/>
            <person name="Hentschel U."/>
        </authorList>
    </citation>
    <scope>NUCLEOTIDE SEQUENCE [LARGE SCALE GENOMIC DNA]</scope>
    <source>
        <strain evidence="1">15L</strain>
    </source>
</reference>
<dbReference type="PATRIC" id="fig|1608419.3.peg.1048"/>
<evidence type="ECO:0000313" key="1">
    <source>
        <dbReference type="EMBL" id="KKZ10268.1"/>
    </source>
</evidence>
<gene>
    <name evidence="1" type="ORF">TQ37_08995</name>
</gene>
<dbReference type="SUPFAM" id="SSF50939">
    <property type="entry name" value="Sialidases"/>
    <property type="match status" value="1"/>
</dbReference>
<dbReference type="EMBL" id="JYFQ01000193">
    <property type="protein sequence ID" value="KKZ10268.1"/>
    <property type="molecule type" value="Genomic_DNA"/>
</dbReference>
<name>A0A0G8ASF6_9SYNE</name>
<organism evidence="1 2">
    <name type="scientific">Candidatus Synechococcus spongiarum 15L</name>
    <dbReference type="NCBI Taxonomy" id="1608419"/>
    <lineage>
        <taxon>Bacteria</taxon>
        <taxon>Bacillati</taxon>
        <taxon>Cyanobacteriota</taxon>
        <taxon>Cyanophyceae</taxon>
        <taxon>Synechococcales</taxon>
        <taxon>Synechococcaceae</taxon>
        <taxon>Synechococcus</taxon>
    </lineage>
</organism>
<proteinExistence type="predicted"/>
<feature type="non-terminal residue" evidence="1">
    <location>
        <position position="135"/>
    </location>
</feature>
<comment type="caution">
    <text evidence="1">The sequence shown here is derived from an EMBL/GenBank/DDBJ whole genome shotgun (WGS) entry which is preliminary data.</text>
</comment>
<dbReference type="AlphaFoldDB" id="A0A0G8ASF6"/>
<evidence type="ECO:0008006" key="3">
    <source>
        <dbReference type="Google" id="ProtNLM"/>
    </source>
</evidence>
<dbReference type="InterPro" id="IPR036278">
    <property type="entry name" value="Sialidase_sf"/>
</dbReference>
<evidence type="ECO:0000313" key="2">
    <source>
        <dbReference type="Proteomes" id="UP000035037"/>
    </source>
</evidence>
<protein>
    <recommendedName>
        <fullName evidence="3">Glycosyl hydrolase</fullName>
    </recommendedName>
</protein>
<reference evidence="1 2" key="2">
    <citation type="submission" date="2015-05" db="EMBL/GenBank/DDBJ databases">
        <title>Lifestyle Evolution in Cyanobacterial Symbionts of Sponges.</title>
        <authorList>
            <person name="Burgsdorf I."/>
            <person name="Slaby B.M."/>
            <person name="Handley K.M."/>
            <person name="Haber M."/>
            <person name="Blom J."/>
            <person name="Marshall C.W."/>
            <person name="Gilbert J.A."/>
            <person name="Hentschel U."/>
            <person name="Steindler L."/>
        </authorList>
    </citation>
    <scope>NUCLEOTIDE SEQUENCE [LARGE SCALE GENOMIC DNA]</scope>
    <source>
        <strain evidence="1">15L</strain>
    </source>
</reference>